<protein>
    <recommendedName>
        <fullName evidence="4">Glycosyltransferase 2-like domain-containing protein</fullName>
    </recommendedName>
</protein>
<dbReference type="InterPro" id="IPR029044">
    <property type="entry name" value="Nucleotide-diphossugar_trans"/>
</dbReference>
<evidence type="ECO:0000313" key="6">
    <source>
        <dbReference type="Proteomes" id="UP001501598"/>
    </source>
</evidence>
<dbReference type="PANTHER" id="PTHR43685">
    <property type="entry name" value="GLYCOSYLTRANSFERASE"/>
    <property type="match status" value="1"/>
</dbReference>
<evidence type="ECO:0000256" key="1">
    <source>
        <dbReference type="ARBA" id="ARBA00006739"/>
    </source>
</evidence>
<feature type="domain" description="Glycosyltransferase 2-like" evidence="4">
    <location>
        <begin position="78"/>
        <end position="235"/>
    </location>
</feature>
<dbReference type="PANTHER" id="PTHR43685:SF5">
    <property type="entry name" value="GLYCOSYLTRANSFERASE EPSE-RELATED"/>
    <property type="match status" value="1"/>
</dbReference>
<accession>A0ABP8RGB8</accession>
<comment type="similarity">
    <text evidence="1">Belongs to the glycosyltransferase 2 family.</text>
</comment>
<dbReference type="CDD" id="cd00761">
    <property type="entry name" value="Glyco_tranf_GTA_type"/>
    <property type="match status" value="1"/>
</dbReference>
<proteinExistence type="inferred from homology"/>
<gene>
    <name evidence="5" type="ORF">GCM10023175_07080</name>
</gene>
<dbReference type="Proteomes" id="UP001501598">
    <property type="component" value="Unassembled WGS sequence"/>
</dbReference>
<sequence length="351" mass="37829">MVALVRSHTVNLTDSALDPPTRAVRGALGRVPSRAHHACRPPVPSPRPGLAVTVGGPGGPPLAFQPVISVVAAVTDGDDHLGETIGSVLDQSERDFELVLFDNASRDATLEVMRSFSDPRIRIARTGERLPRSEARNRALQLCQAPLVKTVVDGDLLHPRCLELQSQPLLDDPGLALVASRRHVVDDRSRVLVPRRGLSGLIGTRSGDEVARKIVRSRANLIGDACNVLFRRESFAAAGGWRGRRDELLDLDCWLRLLHHGDFLGRPEPLAAVRMNGTEGQPGYADRVAGEHHAIVAELTDSEAYEVSATDRALGTLIAPVGALRRAGLGVVASRSARRAEKERARELADA</sequence>
<keyword evidence="3" id="KW-0808">Transferase</keyword>
<keyword evidence="6" id="KW-1185">Reference proteome</keyword>
<organism evidence="5 6">
    <name type="scientific">Pseudonocardia xishanensis</name>
    <dbReference type="NCBI Taxonomy" id="630995"/>
    <lineage>
        <taxon>Bacteria</taxon>
        <taxon>Bacillati</taxon>
        <taxon>Actinomycetota</taxon>
        <taxon>Actinomycetes</taxon>
        <taxon>Pseudonocardiales</taxon>
        <taxon>Pseudonocardiaceae</taxon>
        <taxon>Pseudonocardia</taxon>
    </lineage>
</organism>
<dbReference type="Pfam" id="PF00535">
    <property type="entry name" value="Glycos_transf_2"/>
    <property type="match status" value="1"/>
</dbReference>
<evidence type="ECO:0000259" key="4">
    <source>
        <dbReference type="Pfam" id="PF00535"/>
    </source>
</evidence>
<reference evidence="6" key="1">
    <citation type="journal article" date="2019" name="Int. J. Syst. Evol. Microbiol.">
        <title>The Global Catalogue of Microorganisms (GCM) 10K type strain sequencing project: providing services to taxonomists for standard genome sequencing and annotation.</title>
        <authorList>
            <consortium name="The Broad Institute Genomics Platform"/>
            <consortium name="The Broad Institute Genome Sequencing Center for Infectious Disease"/>
            <person name="Wu L."/>
            <person name="Ma J."/>
        </authorList>
    </citation>
    <scope>NUCLEOTIDE SEQUENCE [LARGE SCALE GENOMIC DNA]</scope>
    <source>
        <strain evidence="6">JCM 17906</strain>
    </source>
</reference>
<evidence type="ECO:0000256" key="2">
    <source>
        <dbReference type="ARBA" id="ARBA00022676"/>
    </source>
</evidence>
<dbReference type="InterPro" id="IPR001173">
    <property type="entry name" value="Glyco_trans_2-like"/>
</dbReference>
<evidence type="ECO:0000313" key="5">
    <source>
        <dbReference type="EMBL" id="GAA4537887.1"/>
    </source>
</evidence>
<dbReference type="EMBL" id="BAABGT010000012">
    <property type="protein sequence ID" value="GAA4537887.1"/>
    <property type="molecule type" value="Genomic_DNA"/>
</dbReference>
<keyword evidence="2" id="KW-0328">Glycosyltransferase</keyword>
<name>A0ABP8RGB8_9PSEU</name>
<comment type="caution">
    <text evidence="5">The sequence shown here is derived from an EMBL/GenBank/DDBJ whole genome shotgun (WGS) entry which is preliminary data.</text>
</comment>
<dbReference type="SUPFAM" id="SSF53448">
    <property type="entry name" value="Nucleotide-diphospho-sugar transferases"/>
    <property type="match status" value="1"/>
</dbReference>
<dbReference type="Gene3D" id="3.90.550.10">
    <property type="entry name" value="Spore Coat Polysaccharide Biosynthesis Protein SpsA, Chain A"/>
    <property type="match status" value="1"/>
</dbReference>
<evidence type="ECO:0000256" key="3">
    <source>
        <dbReference type="ARBA" id="ARBA00022679"/>
    </source>
</evidence>
<dbReference type="InterPro" id="IPR050834">
    <property type="entry name" value="Glycosyltransf_2"/>
</dbReference>